<feature type="non-terminal residue" evidence="8">
    <location>
        <position position="226"/>
    </location>
</feature>
<sequence length="226" mass="25821">DSESEQVKTESPSSVQTKIFRLFGRERPIHQVFTGGKPADVLLWRNKKISASFLGSVTAALIFFELLEYHLLVCHILIAALGLLFLWSKAHTFINKYDNFYNPPRIPQVQIPEDPFLQVVFALTIEINWGFAVLRDIASGKDLKKFLMIIHLLCSQEFDMRRDSTSKGFVRWGETHYSNHRFPMVDSFHEHLTVFEAVPLAKPLDNIGLKIDTPPAAPEKDKSIVL</sequence>
<evidence type="ECO:0000259" key="7">
    <source>
        <dbReference type="PROSITE" id="PS50845"/>
    </source>
</evidence>
<comment type="subcellular location">
    <subcellularLocation>
        <location evidence="1 6">Endoplasmic reticulum membrane</location>
        <topology evidence="1 6">Multi-pass membrane protein</topology>
    </subcellularLocation>
</comment>
<dbReference type="EMBL" id="JAATIQ010000473">
    <property type="protein sequence ID" value="KAF4354700.1"/>
    <property type="molecule type" value="Genomic_DNA"/>
</dbReference>
<dbReference type="Pfam" id="PF02453">
    <property type="entry name" value="Reticulon"/>
    <property type="match status" value="1"/>
</dbReference>
<evidence type="ECO:0000256" key="4">
    <source>
        <dbReference type="ARBA" id="ARBA00022989"/>
    </source>
</evidence>
<feature type="transmembrane region" description="Helical" evidence="6">
    <location>
        <begin position="69"/>
        <end position="87"/>
    </location>
</feature>
<evidence type="ECO:0000313" key="9">
    <source>
        <dbReference type="Proteomes" id="UP000583929"/>
    </source>
</evidence>
<dbReference type="GO" id="GO:0005789">
    <property type="term" value="C:endoplasmic reticulum membrane"/>
    <property type="evidence" value="ECO:0007669"/>
    <property type="project" value="UniProtKB-SubCell"/>
</dbReference>
<comment type="caution">
    <text evidence="8">The sequence shown here is derived from an EMBL/GenBank/DDBJ whole genome shotgun (WGS) entry which is preliminary data.</text>
</comment>
<evidence type="ECO:0000256" key="6">
    <source>
        <dbReference type="RuleBase" id="RU363132"/>
    </source>
</evidence>
<reference evidence="8 9" key="1">
    <citation type="journal article" date="2020" name="bioRxiv">
        <title>Sequence and annotation of 42 cannabis genomes reveals extensive copy number variation in cannabinoid synthesis and pathogen resistance genes.</title>
        <authorList>
            <person name="Mckernan K.J."/>
            <person name="Helbert Y."/>
            <person name="Kane L.T."/>
            <person name="Ebling H."/>
            <person name="Zhang L."/>
            <person name="Liu B."/>
            <person name="Eaton Z."/>
            <person name="Mclaughlin S."/>
            <person name="Kingan S."/>
            <person name="Baybayan P."/>
            <person name="Concepcion G."/>
            <person name="Jordan M."/>
            <person name="Riva A."/>
            <person name="Barbazuk W."/>
            <person name="Harkins T."/>
        </authorList>
    </citation>
    <scope>NUCLEOTIDE SEQUENCE [LARGE SCALE GENOMIC DNA]</scope>
    <source>
        <strain evidence="9">cv. Jamaican Lion 4</strain>
        <tissue evidence="8">Leaf</tissue>
    </source>
</reference>
<dbReference type="GO" id="GO:0009617">
    <property type="term" value="P:response to bacterium"/>
    <property type="evidence" value="ECO:0007669"/>
    <property type="project" value="InterPro"/>
</dbReference>
<keyword evidence="2 6" id="KW-0812">Transmembrane</keyword>
<keyword evidence="9" id="KW-1185">Reference proteome</keyword>
<protein>
    <recommendedName>
        <fullName evidence="6">Reticulon-like protein</fullName>
    </recommendedName>
</protein>
<evidence type="ECO:0000313" key="8">
    <source>
        <dbReference type="EMBL" id="KAF4354700.1"/>
    </source>
</evidence>
<proteinExistence type="predicted"/>
<dbReference type="InterPro" id="IPR045064">
    <property type="entry name" value="Reticulon-like"/>
</dbReference>
<dbReference type="InterPro" id="IPR003388">
    <property type="entry name" value="Reticulon"/>
</dbReference>
<keyword evidence="3 6" id="KW-0256">Endoplasmic reticulum</keyword>
<comment type="caution">
    <text evidence="6">Lacks conserved residue(s) required for the propagation of feature annotation.</text>
</comment>
<dbReference type="Proteomes" id="UP000583929">
    <property type="component" value="Unassembled WGS sequence"/>
</dbReference>
<keyword evidence="4 6" id="KW-1133">Transmembrane helix</keyword>
<evidence type="ECO:0000256" key="2">
    <source>
        <dbReference type="ARBA" id="ARBA00022692"/>
    </source>
</evidence>
<dbReference type="PROSITE" id="PS50845">
    <property type="entry name" value="RETICULON"/>
    <property type="match status" value="1"/>
</dbReference>
<name>A0A7J6EA53_CANSA</name>
<evidence type="ECO:0000256" key="3">
    <source>
        <dbReference type="ARBA" id="ARBA00022824"/>
    </source>
</evidence>
<evidence type="ECO:0000256" key="1">
    <source>
        <dbReference type="ARBA" id="ARBA00004477"/>
    </source>
</evidence>
<gene>
    <name evidence="8" type="ORF">G4B88_029544</name>
</gene>
<feature type="non-terminal residue" evidence="8">
    <location>
        <position position="1"/>
    </location>
</feature>
<organism evidence="8 9">
    <name type="scientific">Cannabis sativa</name>
    <name type="common">Hemp</name>
    <name type="synonym">Marijuana</name>
    <dbReference type="NCBI Taxonomy" id="3483"/>
    <lineage>
        <taxon>Eukaryota</taxon>
        <taxon>Viridiplantae</taxon>
        <taxon>Streptophyta</taxon>
        <taxon>Embryophyta</taxon>
        <taxon>Tracheophyta</taxon>
        <taxon>Spermatophyta</taxon>
        <taxon>Magnoliopsida</taxon>
        <taxon>eudicotyledons</taxon>
        <taxon>Gunneridae</taxon>
        <taxon>Pentapetalae</taxon>
        <taxon>rosids</taxon>
        <taxon>fabids</taxon>
        <taxon>Rosales</taxon>
        <taxon>Cannabaceae</taxon>
        <taxon>Cannabis</taxon>
    </lineage>
</organism>
<accession>A0A7J6EA53</accession>
<evidence type="ECO:0000256" key="5">
    <source>
        <dbReference type="ARBA" id="ARBA00023136"/>
    </source>
</evidence>
<dbReference type="AlphaFoldDB" id="A0A7J6EA53"/>
<dbReference type="PANTHER" id="PTHR10994:SF189">
    <property type="entry name" value="RETICULON-LIKE PROTEIN"/>
    <property type="match status" value="1"/>
</dbReference>
<feature type="domain" description="Reticulon" evidence="7">
    <location>
        <begin position="38"/>
        <end position="153"/>
    </location>
</feature>
<keyword evidence="5 6" id="KW-0472">Membrane</keyword>
<dbReference type="PANTHER" id="PTHR10994">
    <property type="entry name" value="RETICULON"/>
    <property type="match status" value="1"/>
</dbReference>